<reference evidence="3" key="1">
    <citation type="journal article" date="2014" name="Proc. Natl. Acad. Sci. U.S.A.">
        <title>Extensive sampling of basidiomycete genomes demonstrates inadequacy of the white-rot/brown-rot paradigm for wood decay fungi.</title>
        <authorList>
            <person name="Riley R."/>
            <person name="Salamov A.A."/>
            <person name="Brown D.W."/>
            <person name="Nagy L.G."/>
            <person name="Floudas D."/>
            <person name="Held B.W."/>
            <person name="Levasseur A."/>
            <person name="Lombard V."/>
            <person name="Morin E."/>
            <person name="Otillar R."/>
            <person name="Lindquist E.A."/>
            <person name="Sun H."/>
            <person name="LaButti K.M."/>
            <person name="Schmutz J."/>
            <person name="Jabbour D."/>
            <person name="Luo H."/>
            <person name="Baker S.E."/>
            <person name="Pisabarro A.G."/>
            <person name="Walton J.D."/>
            <person name="Blanchette R.A."/>
            <person name="Henrissat B."/>
            <person name="Martin F."/>
            <person name="Cullen D."/>
            <person name="Hibbett D.S."/>
            <person name="Grigoriev I.V."/>
        </authorList>
    </citation>
    <scope>NUCLEOTIDE SEQUENCE [LARGE SCALE GENOMIC DNA]</scope>
    <source>
        <strain evidence="3">CBS 339.88</strain>
    </source>
</reference>
<sequence length="215" mass="24731">MGDLKGWISMKSFCSISWLYLRLRPICDVDDNKKWQKRQLQRRQRRGQMTEVILNLRLQQRWKRRGKPKTNIDGWVPKYMRVIREQTGGRKGGSGHTSACHPAHVIQDGVQPSNRPPTSESLSRPLSPALRLPQQIQLLGGAAGPTSWSSVRGPRSLPRHERRSQMDYEDQDGKVNQTVIVCWHLRRKQRRHQVLGAGCGIANWPFVKDERSPSS</sequence>
<gene>
    <name evidence="2" type="ORF">GALMADRAFT_407927</name>
</gene>
<proteinExistence type="predicted"/>
<dbReference type="AlphaFoldDB" id="A0A067T368"/>
<feature type="region of interest" description="Disordered" evidence="1">
    <location>
        <begin position="107"/>
        <end position="126"/>
    </location>
</feature>
<organism evidence="2 3">
    <name type="scientific">Galerina marginata (strain CBS 339.88)</name>
    <dbReference type="NCBI Taxonomy" id="685588"/>
    <lineage>
        <taxon>Eukaryota</taxon>
        <taxon>Fungi</taxon>
        <taxon>Dikarya</taxon>
        <taxon>Basidiomycota</taxon>
        <taxon>Agaricomycotina</taxon>
        <taxon>Agaricomycetes</taxon>
        <taxon>Agaricomycetidae</taxon>
        <taxon>Agaricales</taxon>
        <taxon>Agaricineae</taxon>
        <taxon>Strophariaceae</taxon>
        <taxon>Galerina</taxon>
    </lineage>
</organism>
<dbReference type="EMBL" id="KL142376">
    <property type="protein sequence ID" value="KDR77576.1"/>
    <property type="molecule type" value="Genomic_DNA"/>
</dbReference>
<accession>A0A067T368</accession>
<name>A0A067T368_GALM3</name>
<evidence type="ECO:0000313" key="3">
    <source>
        <dbReference type="Proteomes" id="UP000027222"/>
    </source>
</evidence>
<keyword evidence="3" id="KW-1185">Reference proteome</keyword>
<evidence type="ECO:0000313" key="2">
    <source>
        <dbReference type="EMBL" id="KDR77576.1"/>
    </source>
</evidence>
<feature type="region of interest" description="Disordered" evidence="1">
    <location>
        <begin position="141"/>
        <end position="169"/>
    </location>
</feature>
<dbReference type="Proteomes" id="UP000027222">
    <property type="component" value="Unassembled WGS sequence"/>
</dbReference>
<protein>
    <submittedName>
        <fullName evidence="2">Uncharacterized protein</fullName>
    </submittedName>
</protein>
<evidence type="ECO:0000256" key="1">
    <source>
        <dbReference type="SAM" id="MobiDB-lite"/>
    </source>
</evidence>
<dbReference type="HOGENOM" id="CLU_1283337_0_0_1"/>